<comment type="caution">
    <text evidence="2">The sequence shown here is derived from an EMBL/GenBank/DDBJ whole genome shotgun (WGS) entry which is preliminary data.</text>
</comment>
<dbReference type="AlphaFoldDB" id="A0A0D1K4V0"/>
<reference evidence="2 3" key="1">
    <citation type="submission" date="2015-01" db="EMBL/GenBank/DDBJ databases">
        <title>Genome of Sphingomonas taxi strain 30a.</title>
        <authorList>
            <person name="Eevers N."/>
            <person name="Van Hamme J."/>
            <person name="Bottos E."/>
            <person name="Weyens N."/>
            <person name="Vangronsveld J."/>
        </authorList>
    </citation>
    <scope>NUCLEOTIDE SEQUENCE [LARGE SCALE GENOMIC DNA]</scope>
    <source>
        <strain evidence="2 3">30a</strain>
    </source>
</reference>
<protein>
    <submittedName>
        <fullName evidence="2">Uncharacterized protein</fullName>
    </submittedName>
</protein>
<sequence>MIRRMSFVLPLMLTLSLPPSAAAQAKPVPADAPAALTPELLSDALSCRSRDALEAFANGLFLDPKIPAWMKEGAPDTATEGMLGIEGYTLTTPASLMGQRVDRVYFLNNWIVTLWPRKVAEAFIAAHGLKRAPIAITEQYYRFVDPKSGPMLGAFAPTGNATAALLAKAFGAKAPPSPPADSLFVGCNYAPVSEADFLAVARRASGMAADASRAVADDVGAIVPPQ</sequence>
<keyword evidence="1" id="KW-0732">Signal</keyword>
<evidence type="ECO:0000313" key="2">
    <source>
        <dbReference type="EMBL" id="KIU28583.1"/>
    </source>
</evidence>
<organism evidence="2 3">
    <name type="scientific">Sphingomonas melonis</name>
    <dbReference type="NCBI Taxonomy" id="152682"/>
    <lineage>
        <taxon>Bacteria</taxon>
        <taxon>Pseudomonadati</taxon>
        <taxon>Pseudomonadota</taxon>
        <taxon>Alphaproteobacteria</taxon>
        <taxon>Sphingomonadales</taxon>
        <taxon>Sphingomonadaceae</taxon>
        <taxon>Sphingomonas</taxon>
    </lineage>
</organism>
<dbReference type="EMBL" id="JXTP01000028">
    <property type="protein sequence ID" value="KIU28583.1"/>
    <property type="molecule type" value="Genomic_DNA"/>
</dbReference>
<proteinExistence type="predicted"/>
<dbReference type="PATRIC" id="fig|1549858.7.peg.327"/>
<name>A0A0D1K4V0_9SPHN</name>
<gene>
    <name evidence="2" type="ORF">SR41_07570</name>
</gene>
<evidence type="ECO:0000256" key="1">
    <source>
        <dbReference type="SAM" id="SignalP"/>
    </source>
</evidence>
<evidence type="ECO:0000313" key="3">
    <source>
        <dbReference type="Proteomes" id="UP000033203"/>
    </source>
</evidence>
<dbReference type="Proteomes" id="UP000033203">
    <property type="component" value="Unassembled WGS sequence"/>
</dbReference>
<accession>A0A0D1K4V0</accession>
<feature type="chain" id="PRO_5002231851" evidence="1">
    <location>
        <begin position="26"/>
        <end position="226"/>
    </location>
</feature>
<feature type="signal peptide" evidence="1">
    <location>
        <begin position="1"/>
        <end position="25"/>
    </location>
</feature>